<gene>
    <name evidence="11" type="ordered locus">Cag_1011</name>
</gene>
<keyword evidence="6" id="KW-0663">Pyridoxal phosphate</keyword>
<evidence type="ECO:0000256" key="9">
    <source>
        <dbReference type="ARBA" id="ARBA00048531"/>
    </source>
</evidence>
<evidence type="ECO:0000256" key="6">
    <source>
        <dbReference type="ARBA" id="ARBA00022898"/>
    </source>
</evidence>
<dbReference type="InterPro" id="IPR004838">
    <property type="entry name" value="NHTrfase_class1_PyrdxlP-BS"/>
</dbReference>
<dbReference type="STRING" id="340177.Cag_1011"/>
<reference evidence="11" key="1">
    <citation type="submission" date="2005-08" db="EMBL/GenBank/DDBJ databases">
        <title>Complete sequence of Chlorobium chlorochromatii CaD3.</title>
        <authorList>
            <person name="Copeland A."/>
            <person name="Lucas S."/>
            <person name="Lapidus A."/>
            <person name="Barry K."/>
            <person name="Detter J.C."/>
            <person name="Glavina T."/>
            <person name="Hammon N."/>
            <person name="Israni S."/>
            <person name="Pitluck S."/>
            <person name="Bryant D."/>
            <person name="Schmutz J."/>
            <person name="Larimer F."/>
            <person name="Land M."/>
            <person name="Kyrpides N."/>
            <person name="Ivanova N."/>
            <person name="Richardson P."/>
        </authorList>
    </citation>
    <scope>NUCLEOTIDE SEQUENCE [LARGE SCALE GENOMIC DNA]</scope>
    <source>
        <strain evidence="11">CaD3</strain>
    </source>
</reference>
<evidence type="ECO:0000256" key="7">
    <source>
        <dbReference type="ARBA" id="ARBA00023239"/>
    </source>
</evidence>
<comment type="function">
    <text evidence="2">Decarboxylates L-threonine-O-3-phosphate to yield (R)-1-amino-2-propanol O-2-phosphate, the precursor for the linkage between the nucleotide loop and the corrin ring in cobalamin.</text>
</comment>
<dbReference type="PANTHER" id="PTHR42885">
    <property type="entry name" value="HISTIDINOL-PHOSPHATE AMINOTRANSFERASE-RELATED"/>
    <property type="match status" value="1"/>
</dbReference>
<proteinExistence type="predicted"/>
<dbReference type="InterPro" id="IPR015424">
    <property type="entry name" value="PyrdxlP-dep_Trfase"/>
</dbReference>
<dbReference type="Gene3D" id="3.90.1150.10">
    <property type="entry name" value="Aspartate Aminotransferase, domain 1"/>
    <property type="match status" value="1"/>
</dbReference>
<evidence type="ECO:0000256" key="3">
    <source>
        <dbReference type="ARBA" id="ARBA00004953"/>
    </source>
</evidence>
<name>Q3ARV2_CHLCH</name>
<evidence type="ECO:0000256" key="1">
    <source>
        <dbReference type="ARBA" id="ARBA00001933"/>
    </source>
</evidence>
<dbReference type="HOGENOM" id="CLU_017584_3_2_10"/>
<keyword evidence="7 11" id="KW-0456">Lyase</keyword>
<dbReference type="OrthoDB" id="9813612at2"/>
<dbReference type="Pfam" id="PF00155">
    <property type="entry name" value="Aminotran_1_2"/>
    <property type="match status" value="1"/>
</dbReference>
<dbReference type="CDD" id="cd00609">
    <property type="entry name" value="AAT_like"/>
    <property type="match status" value="1"/>
</dbReference>
<dbReference type="SUPFAM" id="SSF53383">
    <property type="entry name" value="PLP-dependent transferases"/>
    <property type="match status" value="1"/>
</dbReference>
<dbReference type="PROSITE" id="PS00105">
    <property type="entry name" value="AA_TRANSFER_CLASS_1"/>
    <property type="match status" value="1"/>
</dbReference>
<dbReference type="InterPro" id="IPR015421">
    <property type="entry name" value="PyrdxlP-dep_Trfase_major"/>
</dbReference>
<dbReference type="EC" id="4.1.1.81" evidence="4"/>
<dbReference type="EMBL" id="CP000108">
    <property type="protein sequence ID" value="ABB28273.1"/>
    <property type="molecule type" value="Genomic_DNA"/>
</dbReference>
<evidence type="ECO:0000256" key="5">
    <source>
        <dbReference type="ARBA" id="ARBA00022573"/>
    </source>
</evidence>
<comment type="pathway">
    <text evidence="3">Cofactor biosynthesis; adenosylcobalamin biosynthesis.</text>
</comment>
<protein>
    <recommendedName>
        <fullName evidence="4">threonine-phosphate decarboxylase</fullName>
        <ecNumber evidence="4">4.1.1.81</ecNumber>
    </recommendedName>
    <alternativeName>
        <fullName evidence="8">L-threonine-O-3-phosphate decarboxylase</fullName>
    </alternativeName>
</protein>
<sequence>MNNLFCHKHGGAPIKSNQPDFSVNISPIMPPIGSLSLSDFALHNYPSIDGSGIRDFYVARFGLDGDTVLPTNGAIEAIYLVPRALGVRRVLTLTPSFHDYERASLVAGATVSHLPLDAETGFALPSLEQFATALQEAEADALFVGNPNNPTGTAIEPEVIMALASRFPWMWFIVDEAFIQFTANFPHNSLMKQVSALRNIIVVHSLTKFYALPGLRLGAVVAHPDVINRLLDVKEPWTVNAIAEEVARRLLHCSDYDAEVRSIIAAERLRMSAQFARSGEIVLVGGAANFFLARWIGGCSLDVLFARLAERNLYVRDCRNFRGLEANYFRFAIRTPAENERLLEALLPAIRPTTATMRTTAYQRNFSRTPFC</sequence>
<dbReference type="eggNOG" id="COG0079">
    <property type="taxonomic scope" value="Bacteria"/>
</dbReference>
<dbReference type="NCBIfam" id="TIGR01140">
    <property type="entry name" value="L_thr_O3P_dcar"/>
    <property type="match status" value="1"/>
</dbReference>
<dbReference type="GO" id="GO:0009236">
    <property type="term" value="P:cobalamin biosynthetic process"/>
    <property type="evidence" value="ECO:0007669"/>
    <property type="project" value="UniProtKB-UniPathway"/>
</dbReference>
<dbReference type="GO" id="GO:0048472">
    <property type="term" value="F:threonine-phosphate decarboxylase activity"/>
    <property type="evidence" value="ECO:0007669"/>
    <property type="project" value="UniProtKB-EC"/>
</dbReference>
<comment type="cofactor">
    <cofactor evidence="1">
        <name>pyridoxal 5'-phosphate</name>
        <dbReference type="ChEBI" id="CHEBI:597326"/>
    </cofactor>
</comment>
<evidence type="ECO:0000256" key="8">
    <source>
        <dbReference type="ARBA" id="ARBA00029996"/>
    </source>
</evidence>
<evidence type="ECO:0000256" key="2">
    <source>
        <dbReference type="ARBA" id="ARBA00003444"/>
    </source>
</evidence>
<accession>Q3ARV2</accession>
<dbReference type="AlphaFoldDB" id="Q3ARV2"/>
<dbReference type="InterPro" id="IPR005860">
    <property type="entry name" value="CobD"/>
</dbReference>
<dbReference type="KEGG" id="cch:Cag_1011"/>
<dbReference type="PANTHER" id="PTHR42885:SF1">
    <property type="entry name" value="THREONINE-PHOSPHATE DECARBOXYLASE"/>
    <property type="match status" value="1"/>
</dbReference>
<evidence type="ECO:0000313" key="11">
    <source>
        <dbReference type="EMBL" id="ABB28273.1"/>
    </source>
</evidence>
<keyword evidence="5" id="KW-0169">Cobalamin biosynthesis</keyword>
<dbReference type="GO" id="GO:0030170">
    <property type="term" value="F:pyridoxal phosphate binding"/>
    <property type="evidence" value="ECO:0007669"/>
    <property type="project" value="InterPro"/>
</dbReference>
<comment type="catalytic activity">
    <reaction evidence="9">
        <text>O-phospho-L-threonine + H(+) = (R)-1-aminopropan-2-yl phosphate + CO2</text>
        <dbReference type="Rhea" id="RHEA:11492"/>
        <dbReference type="ChEBI" id="CHEBI:15378"/>
        <dbReference type="ChEBI" id="CHEBI:16526"/>
        <dbReference type="ChEBI" id="CHEBI:58563"/>
        <dbReference type="ChEBI" id="CHEBI:58675"/>
        <dbReference type="EC" id="4.1.1.81"/>
    </reaction>
</comment>
<evidence type="ECO:0000259" key="10">
    <source>
        <dbReference type="Pfam" id="PF00155"/>
    </source>
</evidence>
<feature type="domain" description="Aminotransferase class I/classII large" evidence="10">
    <location>
        <begin position="61"/>
        <end position="346"/>
    </location>
</feature>
<dbReference type="Gene3D" id="3.40.640.10">
    <property type="entry name" value="Type I PLP-dependent aspartate aminotransferase-like (Major domain)"/>
    <property type="match status" value="1"/>
</dbReference>
<dbReference type="InterPro" id="IPR015422">
    <property type="entry name" value="PyrdxlP-dep_Trfase_small"/>
</dbReference>
<evidence type="ECO:0000256" key="4">
    <source>
        <dbReference type="ARBA" id="ARBA00012285"/>
    </source>
</evidence>
<dbReference type="UniPathway" id="UPA00148"/>
<organism evidence="11">
    <name type="scientific">Chlorobium chlorochromatii (strain CaD3)</name>
    <dbReference type="NCBI Taxonomy" id="340177"/>
    <lineage>
        <taxon>Bacteria</taxon>
        <taxon>Pseudomonadati</taxon>
        <taxon>Chlorobiota</taxon>
        <taxon>Chlorobiia</taxon>
        <taxon>Chlorobiales</taxon>
        <taxon>Chlorobiaceae</taxon>
        <taxon>Chlorobium/Pelodictyon group</taxon>
        <taxon>Chlorobium</taxon>
    </lineage>
</organism>
<dbReference type="InterPro" id="IPR004839">
    <property type="entry name" value="Aminotransferase_I/II_large"/>
</dbReference>